<gene>
    <name evidence="2" type="ORF">ABI908_20035</name>
</gene>
<protein>
    <recommendedName>
        <fullName evidence="4">Energy transducer TonB</fullName>
    </recommendedName>
</protein>
<feature type="non-terminal residue" evidence="2">
    <location>
        <position position="90"/>
    </location>
</feature>
<evidence type="ECO:0008006" key="4">
    <source>
        <dbReference type="Google" id="ProtNLM"/>
    </source>
</evidence>
<evidence type="ECO:0000313" key="3">
    <source>
        <dbReference type="Proteomes" id="UP001462502"/>
    </source>
</evidence>
<dbReference type="EMBL" id="JBDXMI010000001">
    <property type="protein sequence ID" value="MEO9386394.1"/>
    <property type="molecule type" value="Genomic_DNA"/>
</dbReference>
<evidence type="ECO:0000313" key="2">
    <source>
        <dbReference type="EMBL" id="MEO9386394.1"/>
    </source>
</evidence>
<reference evidence="2 3" key="1">
    <citation type="submission" date="2024-05" db="EMBL/GenBank/DDBJ databases">
        <authorList>
            <person name="De Oliveira J.P."/>
            <person name="Noriler S.A."/>
            <person name="De Oliveira A.G."/>
            <person name="Sipoli D.S."/>
        </authorList>
    </citation>
    <scope>NUCLEOTIDE SEQUENCE [LARGE SCALE GENOMIC DNA]</scope>
    <source>
        <strain evidence="2 3">LABIM192</strain>
    </source>
</reference>
<sequence>MTRRRLLLIALVLSLLLHLALLGSDLLPAISAPPAEAPKLEKIDVKMQAMRMDDPPPARDPQSAGVSLRPAEPAKPKPKPKPARKREASR</sequence>
<proteinExistence type="predicted"/>
<feature type="region of interest" description="Disordered" evidence="1">
    <location>
        <begin position="43"/>
        <end position="90"/>
    </location>
</feature>
<organism evidence="2 3">
    <name type="scientific">Chromobacterium phragmitis</name>
    <dbReference type="NCBI Taxonomy" id="2202141"/>
    <lineage>
        <taxon>Bacteria</taxon>
        <taxon>Pseudomonadati</taxon>
        <taxon>Pseudomonadota</taxon>
        <taxon>Betaproteobacteria</taxon>
        <taxon>Neisseriales</taxon>
        <taxon>Chromobacteriaceae</taxon>
        <taxon>Chromobacterium</taxon>
    </lineage>
</organism>
<keyword evidence="3" id="KW-1185">Reference proteome</keyword>
<accession>A0ABV0J0C9</accession>
<dbReference type="RefSeq" id="WP_347950057.1">
    <property type="nucleotide sequence ID" value="NZ_JBDXMI010000001.1"/>
</dbReference>
<comment type="caution">
    <text evidence="2">The sequence shown here is derived from an EMBL/GenBank/DDBJ whole genome shotgun (WGS) entry which is preliminary data.</text>
</comment>
<name>A0ABV0J0C9_9NEIS</name>
<feature type="compositionally biased region" description="Basic and acidic residues" evidence="1">
    <location>
        <begin position="43"/>
        <end position="57"/>
    </location>
</feature>
<dbReference type="Proteomes" id="UP001462502">
    <property type="component" value="Unassembled WGS sequence"/>
</dbReference>
<evidence type="ECO:0000256" key="1">
    <source>
        <dbReference type="SAM" id="MobiDB-lite"/>
    </source>
</evidence>